<name>A0A2B7Y3S8_9EURO</name>
<reference evidence="2 3" key="1">
    <citation type="submission" date="2017-10" db="EMBL/GenBank/DDBJ databases">
        <title>Comparative genomics in systemic dimorphic fungi from Ajellomycetaceae.</title>
        <authorList>
            <person name="Munoz J.F."/>
            <person name="Mcewen J.G."/>
            <person name="Clay O.K."/>
            <person name="Cuomo C.A."/>
        </authorList>
    </citation>
    <scope>NUCLEOTIDE SEQUENCE [LARGE SCALE GENOMIC DNA]</scope>
    <source>
        <strain evidence="2 3">UAMH5409</strain>
    </source>
</reference>
<dbReference type="EMBL" id="PDNB01000019">
    <property type="protein sequence ID" value="PGH16146.1"/>
    <property type="molecule type" value="Genomic_DNA"/>
</dbReference>
<evidence type="ECO:0000313" key="3">
    <source>
        <dbReference type="Proteomes" id="UP000223968"/>
    </source>
</evidence>
<accession>A0A2B7Y3S8</accession>
<protein>
    <submittedName>
        <fullName evidence="2">Uncharacterized protein</fullName>
    </submittedName>
</protein>
<keyword evidence="1" id="KW-0732">Signal</keyword>
<dbReference type="Proteomes" id="UP000223968">
    <property type="component" value="Unassembled WGS sequence"/>
</dbReference>
<proteinExistence type="predicted"/>
<dbReference type="OrthoDB" id="3720380at2759"/>
<organism evidence="2 3">
    <name type="scientific">Helicocarpus griseus UAMH5409</name>
    <dbReference type="NCBI Taxonomy" id="1447875"/>
    <lineage>
        <taxon>Eukaryota</taxon>
        <taxon>Fungi</taxon>
        <taxon>Dikarya</taxon>
        <taxon>Ascomycota</taxon>
        <taxon>Pezizomycotina</taxon>
        <taxon>Eurotiomycetes</taxon>
        <taxon>Eurotiomycetidae</taxon>
        <taxon>Onygenales</taxon>
        <taxon>Ajellomycetaceae</taxon>
        <taxon>Helicocarpus</taxon>
    </lineage>
</organism>
<feature type="chain" id="PRO_5013083815" evidence="1">
    <location>
        <begin position="24"/>
        <end position="306"/>
    </location>
</feature>
<comment type="caution">
    <text evidence="2">The sequence shown here is derived from an EMBL/GenBank/DDBJ whole genome shotgun (WGS) entry which is preliminary data.</text>
</comment>
<feature type="signal peptide" evidence="1">
    <location>
        <begin position="1"/>
        <end position="23"/>
    </location>
</feature>
<gene>
    <name evidence="2" type="ORF">AJ79_01913</name>
</gene>
<evidence type="ECO:0000313" key="2">
    <source>
        <dbReference type="EMBL" id="PGH16146.1"/>
    </source>
</evidence>
<dbReference type="AlphaFoldDB" id="A0A2B7Y3S8"/>
<sequence>MRIPSAILDFQPILLLIPHLASAQWEYPPNLPSNKNIADYTSGAASPITDYHEWDIIVGGFSTPKPSFSLTRCAKEGRTEPIYPSNSTFNSSVGHLAADGTWEIMDGYQNGAYPNVYRAGDHPYITPIWHLIGNETTGHICWLELYSVVSEQVRCYPSQEMLECDNWATWEVTVLGNDTENYFATVPFNVQAGMREGGKNWTWNHGDHTASRTTLVFSNRPTGNAAEGLRDVVYGGMQGGGLIAGLVRTSRTEQQWKKLYPIRETMVAAVSASSRYCHQVQLASLFRASPISGESNGDGDQGLYRV</sequence>
<keyword evidence="3" id="KW-1185">Reference proteome</keyword>
<evidence type="ECO:0000256" key="1">
    <source>
        <dbReference type="SAM" id="SignalP"/>
    </source>
</evidence>